<dbReference type="AlphaFoldDB" id="A0A366LWQ6"/>
<gene>
    <name evidence="2" type="ORF">DP939_21610</name>
</gene>
<evidence type="ECO:0000313" key="2">
    <source>
        <dbReference type="EMBL" id="RBQ17973.1"/>
    </source>
</evidence>
<accession>A0A366LWQ6</accession>
<evidence type="ECO:0000256" key="1">
    <source>
        <dbReference type="SAM" id="SignalP"/>
    </source>
</evidence>
<evidence type="ECO:0000313" key="3">
    <source>
        <dbReference type="Proteomes" id="UP000253303"/>
    </source>
</evidence>
<proteinExistence type="predicted"/>
<dbReference type="RefSeq" id="WP_113982574.1">
    <property type="nucleotide sequence ID" value="NZ_QMEY01000009.1"/>
</dbReference>
<feature type="chain" id="PRO_5038939618" description="Ig-like domain-containing protein" evidence="1">
    <location>
        <begin position="22"/>
        <end position="184"/>
    </location>
</feature>
<dbReference type="Proteomes" id="UP000253303">
    <property type="component" value="Unassembled WGS sequence"/>
</dbReference>
<dbReference type="EMBL" id="QMEY01000009">
    <property type="protein sequence ID" value="RBQ17973.1"/>
    <property type="molecule type" value="Genomic_DNA"/>
</dbReference>
<evidence type="ECO:0008006" key="4">
    <source>
        <dbReference type="Google" id="ProtNLM"/>
    </source>
</evidence>
<sequence>MRRLPRLLIVAALIVAGTALPASPALPARASATAIECIGSQISSFNPPLHDKPATATTVHSWANIRECTPAHPARRSAALQLDGPGTLTCDLAQVVPASGEITWDGPGTGDTEVAQIVAEPLPVPPPGPRALYLTGRISGGALDGYGLAVYFRVSPNDSLDCASIRGMGMTIGTARFTLTPPGE</sequence>
<keyword evidence="3" id="KW-1185">Reference proteome</keyword>
<name>A0A366LWQ6_9ACTN</name>
<organism evidence="2 3">
    <name type="scientific">Spongiactinospora rosea</name>
    <dbReference type="NCBI Taxonomy" id="2248750"/>
    <lineage>
        <taxon>Bacteria</taxon>
        <taxon>Bacillati</taxon>
        <taxon>Actinomycetota</taxon>
        <taxon>Actinomycetes</taxon>
        <taxon>Streptosporangiales</taxon>
        <taxon>Streptosporangiaceae</taxon>
        <taxon>Spongiactinospora</taxon>
    </lineage>
</organism>
<protein>
    <recommendedName>
        <fullName evidence="4">Ig-like domain-containing protein</fullName>
    </recommendedName>
</protein>
<comment type="caution">
    <text evidence="2">The sequence shown here is derived from an EMBL/GenBank/DDBJ whole genome shotgun (WGS) entry which is preliminary data.</text>
</comment>
<feature type="signal peptide" evidence="1">
    <location>
        <begin position="1"/>
        <end position="21"/>
    </location>
</feature>
<keyword evidence="1" id="KW-0732">Signal</keyword>
<reference evidence="2 3" key="1">
    <citation type="submission" date="2018-06" db="EMBL/GenBank/DDBJ databases">
        <title>Sphaerisporangium craniellae sp. nov., isolated from a marine sponge in the South China Sea.</title>
        <authorList>
            <person name="Li L."/>
        </authorList>
    </citation>
    <scope>NUCLEOTIDE SEQUENCE [LARGE SCALE GENOMIC DNA]</scope>
    <source>
        <strain evidence="2 3">LHW63015</strain>
    </source>
</reference>